<dbReference type="EMBL" id="JBEYRS010000009">
    <property type="protein sequence ID" value="MEW2364707.1"/>
    <property type="molecule type" value="Genomic_DNA"/>
</dbReference>
<gene>
    <name evidence="2" type="ORF">AB0887_22540</name>
</gene>
<evidence type="ECO:0000256" key="1">
    <source>
        <dbReference type="SAM" id="MobiDB-lite"/>
    </source>
</evidence>
<proteinExistence type="predicted"/>
<sequence>MSAGPADFVAAAAEILTTTDPSPQDRAVAALLNHLADHWRHQDPQTQQHARAVARAIREAAS</sequence>
<dbReference type="RefSeq" id="WP_359781342.1">
    <property type="nucleotide sequence ID" value="NZ_JBEYRR010000009.1"/>
</dbReference>
<evidence type="ECO:0000313" key="3">
    <source>
        <dbReference type="Proteomes" id="UP001553843"/>
    </source>
</evidence>
<organism evidence="2 3">
    <name type="scientific">Streptomyces huasconensis</name>
    <dbReference type="NCBI Taxonomy" id="1854574"/>
    <lineage>
        <taxon>Bacteria</taxon>
        <taxon>Bacillati</taxon>
        <taxon>Actinomycetota</taxon>
        <taxon>Actinomycetes</taxon>
        <taxon>Kitasatosporales</taxon>
        <taxon>Streptomycetaceae</taxon>
        <taxon>Streptomyces</taxon>
    </lineage>
</organism>
<name>A0ABV3LZ27_9ACTN</name>
<reference evidence="2 3" key="1">
    <citation type="submission" date="2024-06" db="EMBL/GenBank/DDBJ databases">
        <title>The Natural Products Discovery Center: Release of the First 8490 Sequenced Strains for Exploring Actinobacteria Biosynthetic Diversity.</title>
        <authorList>
            <person name="Kalkreuter E."/>
            <person name="Kautsar S.A."/>
            <person name="Yang D."/>
            <person name="Bader C.D."/>
            <person name="Teijaro C.N."/>
            <person name="Fluegel L."/>
            <person name="Davis C.M."/>
            <person name="Simpson J.R."/>
            <person name="Lauterbach L."/>
            <person name="Steele A.D."/>
            <person name="Gui C."/>
            <person name="Meng S."/>
            <person name="Li G."/>
            <person name="Viehrig K."/>
            <person name="Ye F."/>
            <person name="Su P."/>
            <person name="Kiefer A.F."/>
            <person name="Nichols A."/>
            <person name="Cepeda A.J."/>
            <person name="Yan W."/>
            <person name="Fan B."/>
            <person name="Jiang Y."/>
            <person name="Adhikari A."/>
            <person name="Zheng C.-J."/>
            <person name="Schuster L."/>
            <person name="Cowan T.M."/>
            <person name="Smanski M.J."/>
            <person name="Chevrette M.G."/>
            <person name="De Carvalho L.P.S."/>
            <person name="Shen B."/>
        </authorList>
    </citation>
    <scope>NUCLEOTIDE SEQUENCE [LARGE SCALE GENOMIC DNA]</scope>
    <source>
        <strain evidence="2 3">NPDC047833</strain>
    </source>
</reference>
<feature type="region of interest" description="Disordered" evidence="1">
    <location>
        <begin position="41"/>
        <end position="62"/>
    </location>
</feature>
<evidence type="ECO:0000313" key="2">
    <source>
        <dbReference type="EMBL" id="MEW2364707.1"/>
    </source>
</evidence>
<dbReference type="Proteomes" id="UP001553843">
    <property type="component" value="Unassembled WGS sequence"/>
</dbReference>
<protein>
    <submittedName>
        <fullName evidence="2">Uncharacterized protein</fullName>
    </submittedName>
</protein>
<comment type="caution">
    <text evidence="2">The sequence shown here is derived from an EMBL/GenBank/DDBJ whole genome shotgun (WGS) entry which is preliminary data.</text>
</comment>
<accession>A0ABV3LZ27</accession>
<keyword evidence="3" id="KW-1185">Reference proteome</keyword>